<feature type="transmembrane region" description="Helical" evidence="1">
    <location>
        <begin position="6"/>
        <end position="27"/>
    </location>
</feature>
<keyword evidence="1" id="KW-0472">Membrane</keyword>
<evidence type="ECO:0000313" key="3">
    <source>
        <dbReference type="Proteomes" id="UP000789845"/>
    </source>
</evidence>
<evidence type="ECO:0000313" key="2">
    <source>
        <dbReference type="EMBL" id="CAG9607306.1"/>
    </source>
</evidence>
<evidence type="ECO:0000256" key="1">
    <source>
        <dbReference type="SAM" id="Phobius"/>
    </source>
</evidence>
<protein>
    <submittedName>
        <fullName evidence="2">Uncharacterized protein</fullName>
    </submittedName>
</protein>
<dbReference type="AlphaFoldDB" id="A0A9C7L8W4"/>
<proteinExistence type="predicted"/>
<sequence length="37" mass="4414">MWFRALMIGFFSISAASMFLFQGIEFYHAFVETFKNK</sequence>
<keyword evidence="1" id="KW-0812">Transmembrane</keyword>
<comment type="caution">
    <text evidence="2">The sequence shown here is derived from an EMBL/GenBank/DDBJ whole genome shotgun (WGS) entry which is preliminary data.</text>
</comment>
<organism evidence="2 3">
    <name type="scientific">Pseudoneobacillus rhizosphaerae</name>
    <dbReference type="NCBI Taxonomy" id="2880968"/>
    <lineage>
        <taxon>Bacteria</taxon>
        <taxon>Bacillati</taxon>
        <taxon>Bacillota</taxon>
        <taxon>Bacilli</taxon>
        <taxon>Bacillales</taxon>
        <taxon>Bacillaceae</taxon>
        <taxon>Pseudoneobacillus</taxon>
    </lineage>
</organism>
<reference evidence="2" key="1">
    <citation type="submission" date="2021-10" db="EMBL/GenBank/DDBJ databases">
        <authorList>
            <person name="Criscuolo A."/>
        </authorList>
    </citation>
    <scope>NUCLEOTIDE SEQUENCE</scope>
    <source>
        <strain evidence="2">CIP111885</strain>
    </source>
</reference>
<dbReference type="Proteomes" id="UP000789845">
    <property type="component" value="Unassembled WGS sequence"/>
</dbReference>
<gene>
    <name evidence="2" type="ORF">NEOCIP111885_00996</name>
</gene>
<accession>A0A9C7L8W4</accession>
<keyword evidence="1" id="KW-1133">Transmembrane helix</keyword>
<keyword evidence="3" id="KW-1185">Reference proteome</keyword>
<name>A0A9C7L8W4_9BACI</name>
<dbReference type="EMBL" id="CAKJTG010000005">
    <property type="protein sequence ID" value="CAG9607306.1"/>
    <property type="molecule type" value="Genomic_DNA"/>
</dbReference>